<organism evidence="15 16">
    <name type="scientific">Sporothrix schenckii 1099-18</name>
    <dbReference type="NCBI Taxonomy" id="1397361"/>
    <lineage>
        <taxon>Eukaryota</taxon>
        <taxon>Fungi</taxon>
        <taxon>Dikarya</taxon>
        <taxon>Ascomycota</taxon>
        <taxon>Pezizomycotina</taxon>
        <taxon>Sordariomycetes</taxon>
        <taxon>Sordariomycetidae</taxon>
        <taxon>Ophiostomatales</taxon>
        <taxon>Ophiostomataceae</taxon>
        <taxon>Sporothrix</taxon>
    </lineage>
</organism>
<dbReference type="GO" id="GO:0042594">
    <property type="term" value="P:response to starvation"/>
    <property type="evidence" value="ECO:0007669"/>
    <property type="project" value="TreeGrafter"/>
</dbReference>
<dbReference type="SMART" id="SM00220">
    <property type="entry name" value="S_TKc"/>
    <property type="match status" value="1"/>
</dbReference>
<gene>
    <name evidence="15" type="ORF">SPSK_00098</name>
</gene>
<dbReference type="GO" id="GO:0010506">
    <property type="term" value="P:regulation of autophagy"/>
    <property type="evidence" value="ECO:0007669"/>
    <property type="project" value="InterPro"/>
</dbReference>
<evidence type="ECO:0000256" key="10">
    <source>
        <dbReference type="ARBA" id="ARBA00023006"/>
    </source>
</evidence>
<dbReference type="SUPFAM" id="SSF56112">
    <property type="entry name" value="Protein kinase-like (PK-like)"/>
    <property type="match status" value="1"/>
</dbReference>
<dbReference type="GO" id="GO:0034727">
    <property type="term" value="P:piecemeal microautophagy of the nucleus"/>
    <property type="evidence" value="ECO:0007669"/>
    <property type="project" value="TreeGrafter"/>
</dbReference>
<dbReference type="GO" id="GO:0005524">
    <property type="term" value="F:ATP binding"/>
    <property type="evidence" value="ECO:0007669"/>
    <property type="project" value="UniProtKB-KW"/>
</dbReference>
<comment type="catalytic activity">
    <reaction evidence="12">
        <text>L-threonyl-[protein] + ATP = O-phospho-L-threonyl-[protein] + ADP + H(+)</text>
        <dbReference type="Rhea" id="RHEA:46608"/>
        <dbReference type="Rhea" id="RHEA-COMP:11060"/>
        <dbReference type="Rhea" id="RHEA-COMP:11605"/>
        <dbReference type="ChEBI" id="CHEBI:15378"/>
        <dbReference type="ChEBI" id="CHEBI:30013"/>
        <dbReference type="ChEBI" id="CHEBI:30616"/>
        <dbReference type="ChEBI" id="CHEBI:61977"/>
        <dbReference type="ChEBI" id="CHEBI:456216"/>
        <dbReference type="EC" id="2.7.11.1"/>
    </reaction>
</comment>
<evidence type="ECO:0000256" key="13">
    <source>
        <dbReference type="ARBA" id="ARBA00048679"/>
    </source>
</evidence>
<keyword evidence="9" id="KW-0653">Protein transport</keyword>
<evidence type="ECO:0000256" key="9">
    <source>
        <dbReference type="ARBA" id="ARBA00022927"/>
    </source>
</evidence>
<evidence type="ECO:0000259" key="14">
    <source>
        <dbReference type="PROSITE" id="PS50011"/>
    </source>
</evidence>
<keyword evidence="8" id="KW-0067">ATP-binding</keyword>
<dbReference type="InterPro" id="IPR045269">
    <property type="entry name" value="Atg1-like"/>
</dbReference>
<evidence type="ECO:0000313" key="16">
    <source>
        <dbReference type="Proteomes" id="UP000033710"/>
    </source>
</evidence>
<dbReference type="Gene3D" id="3.30.200.20">
    <property type="entry name" value="Phosphorylase Kinase, domain 1"/>
    <property type="match status" value="1"/>
</dbReference>
<keyword evidence="5" id="KW-0808">Transferase</keyword>
<evidence type="ECO:0000256" key="12">
    <source>
        <dbReference type="ARBA" id="ARBA00047899"/>
    </source>
</evidence>
<keyword evidence="4" id="KW-0723">Serine/threonine-protein kinase</keyword>
<keyword evidence="10" id="KW-0072">Autophagy</keyword>
<evidence type="ECO:0000256" key="5">
    <source>
        <dbReference type="ARBA" id="ARBA00022679"/>
    </source>
</evidence>
<dbReference type="GO" id="GO:0000045">
    <property type="term" value="P:autophagosome assembly"/>
    <property type="evidence" value="ECO:0007669"/>
    <property type="project" value="TreeGrafter"/>
</dbReference>
<keyword evidence="3" id="KW-0813">Transport</keyword>
<dbReference type="GO" id="GO:0034045">
    <property type="term" value="C:phagophore assembly site membrane"/>
    <property type="evidence" value="ECO:0007669"/>
    <property type="project" value="UniProtKB-SubCell"/>
</dbReference>
<sequence length="595" mass="66731">MPRLAPPTVEPDIFARIIDKGGHALHAMRYGPNEAILVGQQSSTYYSSRDKSDQLELRFSRGLTKPKEKEWLFGTLGGQSDVFVFSLAGTTDASKTRTMRSRVCRQQHFGLFITPDLRIHVRYLDMGCTIGRTHTDHKTNNSNVSWHHARKIGETAVVYRGPFEEQLWETVDIRVKDAKMNWTATFEIQFPNHDDDMASDAYLANLQAWAKTPVITRMTAVASMAGTSVLQTNRDSDRVYSRQLDAGAFGQVQLWMDLDTGDIGALKQLKDGLSDSALWDFQQEIQFMSRFDHEHVIKVIDFQQKPVARVLMPYYSLGNIGRYRLRQDQCIKALEQLLQTLDYLHDVHHIAHRDLKPQNILVASLDPIHIVLSDFGLSKEAHSQKLMHSWAGTDRYMAPEMFSTTDGYDFRADVWSAGVILLEWAHGLPAFNVPFTRGTAKEWTAQWTQMVVDVVVMHRGIMDIGIFKLLSLMLVIEPGTRRTAGQCLDFGVSHGLFSQPSQAAAAAASANTGSVGPGHSGHHGLLAFLASLMTRSILRCLGPQHPYQLVHQSSLLDKVISGGISNKSRSRCMRQSASNYESEKWSNISLGSKET</sequence>
<dbReference type="Pfam" id="PF00069">
    <property type="entry name" value="Pkinase"/>
    <property type="match status" value="1"/>
</dbReference>
<evidence type="ECO:0000256" key="7">
    <source>
        <dbReference type="ARBA" id="ARBA00022777"/>
    </source>
</evidence>
<dbReference type="PROSITE" id="PS00108">
    <property type="entry name" value="PROTEIN_KINASE_ST"/>
    <property type="match status" value="1"/>
</dbReference>
<dbReference type="GO" id="GO:0004674">
    <property type="term" value="F:protein serine/threonine kinase activity"/>
    <property type="evidence" value="ECO:0007669"/>
    <property type="project" value="UniProtKB-KW"/>
</dbReference>
<evidence type="ECO:0000256" key="2">
    <source>
        <dbReference type="ARBA" id="ARBA00012513"/>
    </source>
</evidence>
<dbReference type="KEGG" id="ssck:SPSK_00098"/>
<evidence type="ECO:0000256" key="3">
    <source>
        <dbReference type="ARBA" id="ARBA00022448"/>
    </source>
</evidence>
<dbReference type="EC" id="2.7.11.1" evidence="2"/>
<comment type="caution">
    <text evidence="15">The sequence shown here is derived from an EMBL/GenBank/DDBJ whole genome shotgun (WGS) entry which is preliminary data.</text>
</comment>
<dbReference type="PANTHER" id="PTHR24348">
    <property type="entry name" value="SERINE/THREONINE-PROTEIN KINASE UNC-51-RELATED"/>
    <property type="match status" value="1"/>
</dbReference>
<keyword evidence="6" id="KW-0547">Nucleotide-binding</keyword>
<evidence type="ECO:0000313" key="15">
    <source>
        <dbReference type="EMBL" id="KJR83720.1"/>
    </source>
</evidence>
<feature type="domain" description="Protein kinase" evidence="14">
    <location>
        <begin position="238"/>
        <end position="497"/>
    </location>
</feature>
<dbReference type="GeneID" id="27662355"/>
<dbReference type="EMBL" id="AXCR01000009">
    <property type="protein sequence ID" value="KJR83720.1"/>
    <property type="molecule type" value="Genomic_DNA"/>
</dbReference>
<dbReference type="Gene3D" id="1.10.510.10">
    <property type="entry name" value="Transferase(Phosphotransferase) domain 1"/>
    <property type="match status" value="1"/>
</dbReference>
<dbReference type="VEuPathDB" id="FungiDB:SPSK_00098"/>
<comment type="subcellular location">
    <subcellularLocation>
        <location evidence="1">Preautophagosomal structure membrane</location>
        <topology evidence="1">Peripheral membrane protein</topology>
    </subcellularLocation>
</comment>
<dbReference type="AlphaFoldDB" id="A0A0F2M4I3"/>
<keyword evidence="7" id="KW-0418">Kinase</keyword>
<evidence type="ECO:0000256" key="6">
    <source>
        <dbReference type="ARBA" id="ARBA00022741"/>
    </source>
</evidence>
<dbReference type="GO" id="GO:0005776">
    <property type="term" value="C:autophagosome"/>
    <property type="evidence" value="ECO:0007669"/>
    <property type="project" value="TreeGrafter"/>
</dbReference>
<reference evidence="15 16" key="2">
    <citation type="journal article" date="2015" name="Eukaryot. Cell">
        <title>Asexual propagation of a virulent clone complex in a human and feline outbreak of sporotrichosis.</title>
        <authorList>
            <person name="Teixeira Mde M."/>
            <person name="Rodrigues A.M."/>
            <person name="Tsui C.K."/>
            <person name="de Almeida L.G."/>
            <person name="Van Diepeningen A.D."/>
            <person name="van den Ende B.G."/>
            <person name="Fernandes G.F."/>
            <person name="Kano R."/>
            <person name="Hamelin R.C."/>
            <person name="Lopes-Bezerra L.M."/>
            <person name="Vasconcelos A.T."/>
            <person name="de Hoog S."/>
            <person name="de Camargo Z.P."/>
            <person name="Felipe M.S."/>
        </authorList>
    </citation>
    <scope>NUCLEOTIDE SEQUENCE [LARGE SCALE GENOMIC DNA]</scope>
    <source>
        <strain evidence="15 16">1099-18</strain>
    </source>
</reference>
<dbReference type="GO" id="GO:0061709">
    <property type="term" value="P:reticulophagy"/>
    <property type="evidence" value="ECO:0007669"/>
    <property type="project" value="TreeGrafter"/>
</dbReference>
<dbReference type="InterPro" id="IPR008271">
    <property type="entry name" value="Ser/Thr_kinase_AS"/>
</dbReference>
<dbReference type="InterPro" id="IPR011009">
    <property type="entry name" value="Kinase-like_dom_sf"/>
</dbReference>
<dbReference type="GO" id="GO:0000422">
    <property type="term" value="P:autophagy of mitochondrion"/>
    <property type="evidence" value="ECO:0007669"/>
    <property type="project" value="TreeGrafter"/>
</dbReference>
<dbReference type="CDD" id="cd00180">
    <property type="entry name" value="PKc"/>
    <property type="match status" value="1"/>
</dbReference>
<accession>A0A0F2M4I3</accession>
<reference evidence="15 16" key="1">
    <citation type="journal article" date="2014" name="BMC Genomics">
        <title>Comparative genomics of the major fungal agents of human and animal Sporotrichosis: Sporothrix schenckii and Sporothrix brasiliensis.</title>
        <authorList>
            <person name="Teixeira M.M."/>
            <person name="de Almeida L.G."/>
            <person name="Kubitschek-Barreira P."/>
            <person name="Alves F.L."/>
            <person name="Kioshima E.S."/>
            <person name="Abadio A.K."/>
            <person name="Fernandes L."/>
            <person name="Derengowski L.S."/>
            <person name="Ferreira K.S."/>
            <person name="Souza R.C."/>
            <person name="Ruiz J.C."/>
            <person name="de Andrade N.C."/>
            <person name="Paes H.C."/>
            <person name="Nicola A.M."/>
            <person name="Albuquerque P."/>
            <person name="Gerber A.L."/>
            <person name="Martins V.P."/>
            <person name="Peconick L.D."/>
            <person name="Neto A.V."/>
            <person name="Chaucanez C.B."/>
            <person name="Silva P.A."/>
            <person name="Cunha O.L."/>
            <person name="de Oliveira F.F."/>
            <person name="dos Santos T.C."/>
            <person name="Barros A.L."/>
            <person name="Soares M.A."/>
            <person name="de Oliveira L.M."/>
            <person name="Marini M.M."/>
            <person name="Villalobos-Duno H."/>
            <person name="Cunha M.M."/>
            <person name="de Hoog S."/>
            <person name="da Silveira J.F."/>
            <person name="Henrissat B."/>
            <person name="Nino-Vega G.A."/>
            <person name="Cisalpino P.S."/>
            <person name="Mora-Montes H.M."/>
            <person name="Almeida S.R."/>
            <person name="Stajich J.E."/>
            <person name="Lopes-Bezerra L.M."/>
            <person name="Vasconcelos A.T."/>
            <person name="Felipe M.S."/>
        </authorList>
    </citation>
    <scope>NUCLEOTIDE SEQUENCE [LARGE SCALE GENOMIC DNA]</scope>
    <source>
        <strain evidence="15 16">1099-18</strain>
    </source>
</reference>
<dbReference type="RefSeq" id="XP_016586396.1">
    <property type="nucleotide sequence ID" value="XM_016727078.1"/>
</dbReference>
<evidence type="ECO:0000256" key="8">
    <source>
        <dbReference type="ARBA" id="ARBA00022840"/>
    </source>
</evidence>
<dbReference type="GO" id="GO:0015031">
    <property type="term" value="P:protein transport"/>
    <property type="evidence" value="ECO:0007669"/>
    <property type="project" value="UniProtKB-KW"/>
</dbReference>
<evidence type="ECO:0000256" key="4">
    <source>
        <dbReference type="ARBA" id="ARBA00022527"/>
    </source>
</evidence>
<dbReference type="OrthoDB" id="10252171at2759"/>
<evidence type="ECO:0000256" key="1">
    <source>
        <dbReference type="ARBA" id="ARBA00004623"/>
    </source>
</evidence>
<comment type="catalytic activity">
    <reaction evidence="13">
        <text>L-seryl-[protein] + ATP = O-phospho-L-seryl-[protein] + ADP + H(+)</text>
        <dbReference type="Rhea" id="RHEA:17989"/>
        <dbReference type="Rhea" id="RHEA-COMP:9863"/>
        <dbReference type="Rhea" id="RHEA-COMP:11604"/>
        <dbReference type="ChEBI" id="CHEBI:15378"/>
        <dbReference type="ChEBI" id="CHEBI:29999"/>
        <dbReference type="ChEBI" id="CHEBI:30616"/>
        <dbReference type="ChEBI" id="CHEBI:83421"/>
        <dbReference type="ChEBI" id="CHEBI:456216"/>
        <dbReference type="EC" id="2.7.11.1"/>
    </reaction>
</comment>
<dbReference type="PANTHER" id="PTHR24348:SF22">
    <property type="entry name" value="NON-SPECIFIC SERINE_THREONINE PROTEIN KINASE"/>
    <property type="match status" value="1"/>
</dbReference>
<dbReference type="PROSITE" id="PS50011">
    <property type="entry name" value="PROTEIN_KINASE_DOM"/>
    <property type="match status" value="1"/>
</dbReference>
<name>A0A0F2M4I3_SPOSC</name>
<evidence type="ECO:0000256" key="11">
    <source>
        <dbReference type="ARBA" id="ARBA00030237"/>
    </source>
</evidence>
<dbReference type="GO" id="GO:0005829">
    <property type="term" value="C:cytosol"/>
    <property type="evidence" value="ECO:0007669"/>
    <property type="project" value="TreeGrafter"/>
</dbReference>
<dbReference type="Proteomes" id="UP000033710">
    <property type="component" value="Unassembled WGS sequence"/>
</dbReference>
<protein>
    <recommendedName>
        <fullName evidence="2">non-specific serine/threonine protein kinase</fullName>
        <ecNumber evidence="2">2.7.11.1</ecNumber>
    </recommendedName>
    <alternativeName>
        <fullName evidence="11">Autophagy-related protein 1</fullName>
    </alternativeName>
</protein>
<dbReference type="InterPro" id="IPR000719">
    <property type="entry name" value="Prot_kinase_dom"/>
</dbReference>
<proteinExistence type="predicted"/>